<keyword evidence="1" id="KW-1133">Transmembrane helix</keyword>
<keyword evidence="3" id="KW-1185">Reference proteome</keyword>
<keyword evidence="1" id="KW-0812">Transmembrane</keyword>
<name>A0A922I452_DERFA</name>
<evidence type="ECO:0000313" key="2">
    <source>
        <dbReference type="EMBL" id="KAH9521731.1"/>
    </source>
</evidence>
<dbReference type="Proteomes" id="UP000790347">
    <property type="component" value="Unassembled WGS sequence"/>
</dbReference>
<protein>
    <submittedName>
        <fullName evidence="2">Uncharacterized protein</fullName>
    </submittedName>
</protein>
<reference evidence="2" key="1">
    <citation type="submission" date="2013-05" db="EMBL/GenBank/DDBJ databases">
        <authorList>
            <person name="Yim A.K.Y."/>
            <person name="Chan T.F."/>
            <person name="Ji K.M."/>
            <person name="Liu X.Y."/>
            <person name="Zhou J.W."/>
            <person name="Li R.Q."/>
            <person name="Yang K.Y."/>
            <person name="Li J."/>
            <person name="Li M."/>
            <person name="Law P.T.W."/>
            <person name="Wu Y.L."/>
            <person name="Cai Z.L."/>
            <person name="Qin H."/>
            <person name="Bao Y."/>
            <person name="Leung R.K.K."/>
            <person name="Ng P.K.S."/>
            <person name="Zou J."/>
            <person name="Zhong X.J."/>
            <person name="Ran P.X."/>
            <person name="Zhong N.S."/>
            <person name="Liu Z.G."/>
            <person name="Tsui S.K.W."/>
        </authorList>
    </citation>
    <scope>NUCLEOTIDE SEQUENCE</scope>
    <source>
        <strain evidence="2">Derf</strain>
        <tissue evidence="2">Whole organism</tissue>
    </source>
</reference>
<accession>A0A922I452</accession>
<reference evidence="2" key="2">
    <citation type="journal article" date="2022" name="Res Sq">
        <title>Comparative Genomics Reveals Insights into the Divergent Evolution of Astigmatic Mites and Household Pest Adaptations.</title>
        <authorList>
            <person name="Xiong Q."/>
            <person name="Wan A.T.-Y."/>
            <person name="Liu X.-Y."/>
            <person name="Fung C.S.-H."/>
            <person name="Xiao X."/>
            <person name="Malainual N."/>
            <person name="Hou J."/>
            <person name="Wang L."/>
            <person name="Wang M."/>
            <person name="Yang K."/>
            <person name="Cui Y."/>
            <person name="Leung E."/>
            <person name="Nong W."/>
            <person name="Shin S.-K."/>
            <person name="Au S."/>
            <person name="Jeong K.Y."/>
            <person name="Chew F.T."/>
            <person name="Hui J."/>
            <person name="Leung T.F."/>
            <person name="Tungtrongchitr A."/>
            <person name="Zhong N."/>
            <person name="Liu Z."/>
            <person name="Tsui S."/>
        </authorList>
    </citation>
    <scope>NUCLEOTIDE SEQUENCE</scope>
    <source>
        <strain evidence="2">Derf</strain>
        <tissue evidence="2">Whole organism</tissue>
    </source>
</reference>
<dbReference type="EMBL" id="ASGP02000002">
    <property type="protein sequence ID" value="KAH9521731.1"/>
    <property type="molecule type" value="Genomic_DNA"/>
</dbReference>
<organism evidence="2 3">
    <name type="scientific">Dermatophagoides farinae</name>
    <name type="common">American house dust mite</name>
    <dbReference type="NCBI Taxonomy" id="6954"/>
    <lineage>
        <taxon>Eukaryota</taxon>
        <taxon>Metazoa</taxon>
        <taxon>Ecdysozoa</taxon>
        <taxon>Arthropoda</taxon>
        <taxon>Chelicerata</taxon>
        <taxon>Arachnida</taxon>
        <taxon>Acari</taxon>
        <taxon>Acariformes</taxon>
        <taxon>Sarcoptiformes</taxon>
        <taxon>Astigmata</taxon>
        <taxon>Psoroptidia</taxon>
        <taxon>Analgoidea</taxon>
        <taxon>Pyroglyphidae</taxon>
        <taxon>Dermatophagoidinae</taxon>
        <taxon>Dermatophagoides</taxon>
    </lineage>
</organism>
<sequence length="297" mass="34935">MLEMIQPTQPTKIVALSLTKWFNWTCILSLIVMIFVLVKLFLWIYVLQNVHHNQDLTNDETNVDNDEHYGVIYSLLFTEKNASNDNDLNDYNPNHQCKYHQDCNQLLTKILSCSNASIEMYRMIDNDCTEEYHRQLLLYLKQNPRVSCHENRCLCHDPAYSYDSIDRICRYRCKHDGDCRSILNEPQQQSIIVDYSSYGLGHQSKKLHDYMESYNRFIPMICSEQGLCRCPQYSRQSLLDWTKHSCLEEIQIEFHNVNFIAITAVSLLFLIIIIMAPIFIFCFGQHTNAYSGLRQTI</sequence>
<evidence type="ECO:0000256" key="1">
    <source>
        <dbReference type="SAM" id="Phobius"/>
    </source>
</evidence>
<proteinExistence type="predicted"/>
<feature type="transmembrane region" description="Helical" evidence="1">
    <location>
        <begin position="21"/>
        <end position="46"/>
    </location>
</feature>
<comment type="caution">
    <text evidence="2">The sequence shown here is derived from an EMBL/GenBank/DDBJ whole genome shotgun (WGS) entry which is preliminary data.</text>
</comment>
<evidence type="ECO:0000313" key="3">
    <source>
        <dbReference type="Proteomes" id="UP000790347"/>
    </source>
</evidence>
<feature type="transmembrane region" description="Helical" evidence="1">
    <location>
        <begin position="259"/>
        <end position="284"/>
    </location>
</feature>
<dbReference type="AlphaFoldDB" id="A0A922I452"/>
<gene>
    <name evidence="2" type="ORF">DERF_005363</name>
</gene>
<keyword evidence="1" id="KW-0472">Membrane</keyword>